<reference evidence="2" key="1">
    <citation type="journal article" date="2019" name="Int. J. Syst. Evol. Microbiol.">
        <title>The Global Catalogue of Microorganisms (GCM) 10K type strain sequencing project: providing services to taxonomists for standard genome sequencing and annotation.</title>
        <authorList>
            <consortium name="The Broad Institute Genomics Platform"/>
            <consortium name="The Broad Institute Genome Sequencing Center for Infectious Disease"/>
            <person name="Wu L."/>
            <person name="Ma J."/>
        </authorList>
    </citation>
    <scope>NUCLEOTIDE SEQUENCE [LARGE SCALE GENOMIC DNA]</scope>
    <source>
        <strain evidence="2">JCM 10411</strain>
    </source>
</reference>
<dbReference type="Proteomes" id="UP001596180">
    <property type="component" value="Unassembled WGS sequence"/>
</dbReference>
<dbReference type="RefSeq" id="WP_381366796.1">
    <property type="nucleotide sequence ID" value="NZ_JBHSOA010000053.1"/>
</dbReference>
<dbReference type="EMBL" id="JBHSOA010000053">
    <property type="protein sequence ID" value="MFC5854845.1"/>
    <property type="molecule type" value="Genomic_DNA"/>
</dbReference>
<sequence length="219" mass="24671">MLHAPTHERVGIVCIGAFNPRIFQPAWFAAQGLLAADEASEADVQIITNDVCVFSTEWFRIEVLENRCSISSLSTPVFEMLRDLALGTFAALHHTPIEKVGLNSNAHFEMPNQRVYEQLGHELAPKATYWSPVMADPRTLSLTVSSERSDRHEGHLKVRVEPSVEITHGVHLEVNDEFRCPSGSSSAEWFVKLLTSGWESHRTRVQQIQSNVIDRAWEL</sequence>
<proteinExistence type="predicted"/>
<evidence type="ECO:0000313" key="1">
    <source>
        <dbReference type="EMBL" id="MFC5854845.1"/>
    </source>
</evidence>
<keyword evidence="2" id="KW-1185">Reference proteome</keyword>
<accession>A0ABW1E379</accession>
<comment type="caution">
    <text evidence="1">The sequence shown here is derived from an EMBL/GenBank/DDBJ whole genome shotgun (WGS) entry which is preliminary data.</text>
</comment>
<name>A0ABW1E379_9ACTN</name>
<gene>
    <name evidence="1" type="ORF">ACFPZI_24570</name>
</gene>
<organism evidence="1 2">
    <name type="scientific">Streptomyces chlorus</name>
    <dbReference type="NCBI Taxonomy" id="887452"/>
    <lineage>
        <taxon>Bacteria</taxon>
        <taxon>Bacillati</taxon>
        <taxon>Actinomycetota</taxon>
        <taxon>Actinomycetes</taxon>
        <taxon>Kitasatosporales</taxon>
        <taxon>Streptomycetaceae</taxon>
        <taxon>Streptomyces</taxon>
    </lineage>
</organism>
<protein>
    <submittedName>
        <fullName evidence="1">Uncharacterized protein</fullName>
    </submittedName>
</protein>
<evidence type="ECO:0000313" key="2">
    <source>
        <dbReference type="Proteomes" id="UP001596180"/>
    </source>
</evidence>